<dbReference type="EMBL" id="PISP01000006">
    <property type="protein sequence ID" value="PKD42483.1"/>
    <property type="molecule type" value="Genomic_DNA"/>
</dbReference>
<evidence type="ECO:0000259" key="1">
    <source>
        <dbReference type="Pfam" id="PF11827"/>
    </source>
</evidence>
<proteinExistence type="predicted"/>
<feature type="domain" description="DUF3347" evidence="1">
    <location>
        <begin position="53"/>
        <end position="141"/>
    </location>
</feature>
<comment type="caution">
    <text evidence="2">The sequence shown here is derived from an EMBL/GenBank/DDBJ whole genome shotgun (WGS) entry which is preliminary data.</text>
</comment>
<sequence>MKSILTLFALPLLIISGCSPSEQEQAQQDQRRQQLQNQLIESTPEFDEQLSVVLDRYFDLKNALVETDPESAKIKANSLISETETVEPEGISQESLALWLSYKEIIENGSEELIREDDVDDQRYHFEFISEAMIEMIKTFRPVGYTIYHQSCPMVRGGSADWLSREEQIANPYHGDRMMRCGEIIERI</sequence>
<gene>
    <name evidence="2" type="ORF">CWD77_13785</name>
</gene>
<dbReference type="RefSeq" id="WP_101074168.1">
    <property type="nucleotide sequence ID" value="NZ_PISP01000006.1"/>
</dbReference>
<name>A0A2N0VE72_9BACT</name>
<evidence type="ECO:0000313" key="3">
    <source>
        <dbReference type="Proteomes" id="UP000233398"/>
    </source>
</evidence>
<dbReference type="PROSITE" id="PS51257">
    <property type="entry name" value="PROKAR_LIPOPROTEIN"/>
    <property type="match status" value="1"/>
</dbReference>
<organism evidence="2 3">
    <name type="scientific">Rhodohalobacter barkolensis</name>
    <dbReference type="NCBI Taxonomy" id="2053187"/>
    <lineage>
        <taxon>Bacteria</taxon>
        <taxon>Pseudomonadati</taxon>
        <taxon>Balneolota</taxon>
        <taxon>Balneolia</taxon>
        <taxon>Balneolales</taxon>
        <taxon>Balneolaceae</taxon>
        <taxon>Rhodohalobacter</taxon>
    </lineage>
</organism>
<keyword evidence="3" id="KW-1185">Reference proteome</keyword>
<reference evidence="2 3" key="1">
    <citation type="submission" date="2017-11" db="EMBL/GenBank/DDBJ databases">
        <title>Rhodohalobacter 15182 sp. nov., isolated from a salt lake.</title>
        <authorList>
            <person name="Han S."/>
        </authorList>
    </citation>
    <scope>NUCLEOTIDE SEQUENCE [LARGE SCALE GENOMIC DNA]</scope>
    <source>
        <strain evidence="2 3">15182</strain>
    </source>
</reference>
<protein>
    <recommendedName>
        <fullName evidence="1">DUF3347 domain-containing protein</fullName>
    </recommendedName>
</protein>
<accession>A0A2N0VE72</accession>
<evidence type="ECO:0000313" key="2">
    <source>
        <dbReference type="EMBL" id="PKD42483.1"/>
    </source>
</evidence>
<dbReference type="AlphaFoldDB" id="A0A2N0VE72"/>
<dbReference type="InterPro" id="IPR021782">
    <property type="entry name" value="DUF3347"/>
</dbReference>
<dbReference type="Pfam" id="PF11827">
    <property type="entry name" value="DUF3347"/>
    <property type="match status" value="1"/>
</dbReference>
<dbReference type="OrthoDB" id="5513217at2"/>
<dbReference type="Proteomes" id="UP000233398">
    <property type="component" value="Unassembled WGS sequence"/>
</dbReference>